<name>A0A9W9KBD3_9EURO</name>
<sequence>MDAPNCIFEVDDLLQEWTWNEPFDYIFIRHLIGSFDKEGWETLYRQCYENLEPGGWIEQLEFDIRVHSDDKSLPPDSELASWGENFIGCGDRAQRSLAVQETTRASIEKAGFVDVHEVPMGAWPRDKVLKEIGQLNHHHWATDMKGCSMWLPTKFVCRRPGFLGGKVYMTKVRNELKNHHYHIYEFGKVSCPPQNNYIVNWSTADVKPREDEVKR</sequence>
<dbReference type="OrthoDB" id="2013972at2759"/>
<dbReference type="SUPFAM" id="SSF53335">
    <property type="entry name" value="S-adenosyl-L-methionine-dependent methyltransferases"/>
    <property type="match status" value="1"/>
</dbReference>
<proteinExistence type="predicted"/>
<protein>
    <submittedName>
        <fullName evidence="1">Uncharacterized protein</fullName>
    </submittedName>
</protein>
<reference evidence="1" key="2">
    <citation type="journal article" date="2023" name="IMA Fungus">
        <title>Comparative genomic study of the Penicillium genus elucidates a diverse pangenome and 15 lateral gene transfer events.</title>
        <authorList>
            <person name="Petersen C."/>
            <person name="Sorensen T."/>
            <person name="Nielsen M.R."/>
            <person name="Sondergaard T.E."/>
            <person name="Sorensen J.L."/>
            <person name="Fitzpatrick D.A."/>
            <person name="Frisvad J.C."/>
            <person name="Nielsen K.L."/>
        </authorList>
    </citation>
    <scope>NUCLEOTIDE SEQUENCE</scope>
    <source>
        <strain evidence="1">IBT 30761</strain>
    </source>
</reference>
<accession>A0A9W9KBD3</accession>
<evidence type="ECO:0000313" key="1">
    <source>
        <dbReference type="EMBL" id="KAJ5099898.1"/>
    </source>
</evidence>
<dbReference type="InterPro" id="IPR029063">
    <property type="entry name" value="SAM-dependent_MTases_sf"/>
</dbReference>
<keyword evidence="2" id="KW-1185">Reference proteome</keyword>
<evidence type="ECO:0000313" key="2">
    <source>
        <dbReference type="Proteomes" id="UP001149074"/>
    </source>
</evidence>
<gene>
    <name evidence="1" type="ORF">N7532_006899</name>
</gene>
<dbReference type="Proteomes" id="UP001149074">
    <property type="component" value="Unassembled WGS sequence"/>
</dbReference>
<dbReference type="GeneID" id="81358372"/>
<organism evidence="1 2">
    <name type="scientific">Penicillium argentinense</name>
    <dbReference type="NCBI Taxonomy" id="1131581"/>
    <lineage>
        <taxon>Eukaryota</taxon>
        <taxon>Fungi</taxon>
        <taxon>Dikarya</taxon>
        <taxon>Ascomycota</taxon>
        <taxon>Pezizomycotina</taxon>
        <taxon>Eurotiomycetes</taxon>
        <taxon>Eurotiomycetidae</taxon>
        <taxon>Eurotiales</taxon>
        <taxon>Aspergillaceae</taxon>
        <taxon>Penicillium</taxon>
    </lineage>
</organism>
<dbReference type="Gene3D" id="3.40.50.150">
    <property type="entry name" value="Vaccinia Virus protein VP39"/>
    <property type="match status" value="1"/>
</dbReference>
<reference evidence="1" key="1">
    <citation type="submission" date="2022-11" db="EMBL/GenBank/DDBJ databases">
        <authorList>
            <person name="Petersen C."/>
        </authorList>
    </citation>
    <scope>NUCLEOTIDE SEQUENCE</scope>
    <source>
        <strain evidence="1">IBT 30761</strain>
    </source>
</reference>
<dbReference type="RefSeq" id="XP_056475552.1">
    <property type="nucleotide sequence ID" value="XM_056619393.1"/>
</dbReference>
<dbReference type="AlphaFoldDB" id="A0A9W9KBD3"/>
<dbReference type="EMBL" id="JAPQKI010000005">
    <property type="protein sequence ID" value="KAJ5099898.1"/>
    <property type="molecule type" value="Genomic_DNA"/>
</dbReference>
<comment type="caution">
    <text evidence="1">The sequence shown here is derived from an EMBL/GenBank/DDBJ whole genome shotgun (WGS) entry which is preliminary data.</text>
</comment>